<dbReference type="Pfam" id="PF05199">
    <property type="entry name" value="GMC_oxred_C"/>
    <property type="match status" value="1"/>
</dbReference>
<name>A0A918RQ11_9SPHN</name>
<comment type="cofactor">
    <cofactor evidence="1 5">
        <name>FAD</name>
        <dbReference type="ChEBI" id="CHEBI:57692"/>
    </cofactor>
</comment>
<evidence type="ECO:0000259" key="7">
    <source>
        <dbReference type="PROSITE" id="PS00623"/>
    </source>
</evidence>
<dbReference type="RefSeq" id="WP_189542492.1">
    <property type="nucleotide sequence ID" value="NZ_BMZD01000008.1"/>
</dbReference>
<feature type="binding site" evidence="5">
    <location>
        <position position="85"/>
    </location>
    <ligand>
        <name>FAD</name>
        <dbReference type="ChEBI" id="CHEBI:57692"/>
    </ligand>
</feature>
<dbReference type="SUPFAM" id="SSF51905">
    <property type="entry name" value="FAD/NAD(P)-binding domain"/>
    <property type="match status" value="1"/>
</dbReference>
<dbReference type="Gene3D" id="3.30.560.10">
    <property type="entry name" value="Glucose Oxidase, domain 3"/>
    <property type="match status" value="1"/>
</dbReference>
<keyword evidence="4 5" id="KW-0274">FAD</keyword>
<feature type="domain" description="Glucose-methanol-choline oxidoreductase N-terminal" evidence="8">
    <location>
        <begin position="255"/>
        <end position="269"/>
    </location>
</feature>
<dbReference type="PROSITE" id="PS00623">
    <property type="entry name" value="GMC_OXRED_1"/>
    <property type="match status" value="1"/>
</dbReference>
<protein>
    <submittedName>
        <fullName evidence="9">Choline dehydrogenase</fullName>
    </submittedName>
</protein>
<proteinExistence type="inferred from homology"/>
<evidence type="ECO:0000259" key="8">
    <source>
        <dbReference type="PROSITE" id="PS00624"/>
    </source>
</evidence>
<sequence>MSGLDFDFVIVGGGVAGCVLANRLSEDPANRVLLLEAGGTDSSPLIAAPGGLLPIMMSGRFAWPYVSAPQAHLDGRVLYVPRGKVLGGGSSINGMVYDRGFHSDYDRWVAEGNPGWSFADVLPYFRKLESYAPSRDDWHGADGPIAVTRAGQDHPFAQAFIAAGQQAGYPFCADFNGARRDGFGPVDLTVGRGRRSSAASAYLRPVRRRANLTVLTGAHTRKLCFAGQRASGVEFRHGGETRFATARREVILSAGAINTPQLLMLSGLGPAAHLAGHGIAVRADLPGVGQNLQDHLAAHVRYRSTKPWSMLRYLNPLRGAVAMGQYLLTRSGPLADPGMSAACFVRSDPALAEPDLKMLLVSALFSHNGSRLVPMHGFYAHINVARPQARGAVTLAGPDPDQPPVIDQNYNGTDADRIALREGVRIARRIFAQAAFDEMRGEELGPGSAVQDDAAIDAYIRASAEADYHSVGTARMGGDPLAVVDPELRVRGVAGLRVVDASVMPHLPGGNTAIPVAMIAEKAADLILGRAPPPPALLPQVQP</sequence>
<dbReference type="InterPro" id="IPR036188">
    <property type="entry name" value="FAD/NAD-bd_sf"/>
</dbReference>
<dbReference type="PROSITE" id="PS00624">
    <property type="entry name" value="GMC_OXRED_2"/>
    <property type="match status" value="1"/>
</dbReference>
<feature type="binding site" evidence="5">
    <location>
        <begin position="93"/>
        <end position="96"/>
    </location>
    <ligand>
        <name>FAD</name>
        <dbReference type="ChEBI" id="CHEBI:57692"/>
    </ligand>
</feature>
<accession>A0A918RQ11</accession>
<dbReference type="AlphaFoldDB" id="A0A918RQ11"/>
<evidence type="ECO:0000256" key="6">
    <source>
        <dbReference type="RuleBase" id="RU003968"/>
    </source>
</evidence>
<dbReference type="NCBIfam" id="NF002550">
    <property type="entry name" value="PRK02106.1"/>
    <property type="match status" value="1"/>
</dbReference>
<dbReference type="InterPro" id="IPR000172">
    <property type="entry name" value="GMC_OxRdtase_N"/>
</dbReference>
<dbReference type="InterPro" id="IPR012132">
    <property type="entry name" value="GMC_OxRdtase"/>
</dbReference>
<reference evidence="9" key="1">
    <citation type="journal article" date="2014" name="Int. J. Syst. Evol. Microbiol.">
        <title>Complete genome sequence of Corynebacterium casei LMG S-19264T (=DSM 44701T), isolated from a smear-ripened cheese.</title>
        <authorList>
            <consortium name="US DOE Joint Genome Institute (JGI-PGF)"/>
            <person name="Walter F."/>
            <person name="Albersmeier A."/>
            <person name="Kalinowski J."/>
            <person name="Ruckert C."/>
        </authorList>
    </citation>
    <scope>NUCLEOTIDE SEQUENCE</scope>
    <source>
        <strain evidence="9">KCTC 32422</strain>
    </source>
</reference>
<evidence type="ECO:0000256" key="3">
    <source>
        <dbReference type="ARBA" id="ARBA00022630"/>
    </source>
</evidence>
<dbReference type="Gene3D" id="3.50.50.60">
    <property type="entry name" value="FAD/NAD(P)-binding domain"/>
    <property type="match status" value="1"/>
</dbReference>
<evidence type="ECO:0000313" key="10">
    <source>
        <dbReference type="Proteomes" id="UP000634139"/>
    </source>
</evidence>
<dbReference type="GO" id="GO:0050660">
    <property type="term" value="F:flavin adenine dinucleotide binding"/>
    <property type="evidence" value="ECO:0007669"/>
    <property type="project" value="InterPro"/>
</dbReference>
<dbReference type="PANTHER" id="PTHR11552:SF147">
    <property type="entry name" value="CHOLINE DEHYDROGENASE, MITOCHONDRIAL"/>
    <property type="match status" value="1"/>
</dbReference>
<dbReference type="GO" id="GO:0016614">
    <property type="term" value="F:oxidoreductase activity, acting on CH-OH group of donors"/>
    <property type="evidence" value="ECO:0007669"/>
    <property type="project" value="InterPro"/>
</dbReference>
<evidence type="ECO:0000256" key="4">
    <source>
        <dbReference type="ARBA" id="ARBA00022827"/>
    </source>
</evidence>
<dbReference type="PANTHER" id="PTHR11552">
    <property type="entry name" value="GLUCOSE-METHANOL-CHOLINE GMC OXIDOREDUCTASE"/>
    <property type="match status" value="1"/>
</dbReference>
<reference evidence="9" key="2">
    <citation type="submission" date="2020-09" db="EMBL/GenBank/DDBJ databases">
        <authorList>
            <person name="Sun Q."/>
            <person name="Kim S."/>
        </authorList>
    </citation>
    <scope>NUCLEOTIDE SEQUENCE</scope>
    <source>
        <strain evidence="9">KCTC 32422</strain>
    </source>
</reference>
<dbReference type="SUPFAM" id="SSF54373">
    <property type="entry name" value="FAD-linked reductases, C-terminal domain"/>
    <property type="match status" value="1"/>
</dbReference>
<dbReference type="EMBL" id="BMZD01000008">
    <property type="protein sequence ID" value="GHA04891.1"/>
    <property type="molecule type" value="Genomic_DNA"/>
</dbReference>
<organism evidence="9 10">
    <name type="scientific">Novosphingobium arvoryzae</name>
    <dbReference type="NCBI Taxonomy" id="1256514"/>
    <lineage>
        <taxon>Bacteria</taxon>
        <taxon>Pseudomonadati</taxon>
        <taxon>Pseudomonadota</taxon>
        <taxon>Alphaproteobacteria</taxon>
        <taxon>Sphingomonadales</taxon>
        <taxon>Sphingomonadaceae</taxon>
        <taxon>Novosphingobium</taxon>
    </lineage>
</organism>
<evidence type="ECO:0000256" key="2">
    <source>
        <dbReference type="ARBA" id="ARBA00010790"/>
    </source>
</evidence>
<dbReference type="InterPro" id="IPR007867">
    <property type="entry name" value="GMC_OxRtase_C"/>
</dbReference>
<dbReference type="Pfam" id="PF00732">
    <property type="entry name" value="GMC_oxred_N"/>
    <property type="match status" value="1"/>
</dbReference>
<feature type="domain" description="Glucose-methanol-choline oxidoreductase N-terminal" evidence="7">
    <location>
        <begin position="83"/>
        <end position="106"/>
    </location>
</feature>
<dbReference type="PIRSF" id="PIRSF000137">
    <property type="entry name" value="Alcohol_oxidase"/>
    <property type="match status" value="1"/>
</dbReference>
<dbReference type="Proteomes" id="UP000634139">
    <property type="component" value="Unassembled WGS sequence"/>
</dbReference>
<keyword evidence="3 6" id="KW-0285">Flavoprotein</keyword>
<keyword evidence="10" id="KW-1185">Reference proteome</keyword>
<evidence type="ECO:0000256" key="1">
    <source>
        <dbReference type="ARBA" id="ARBA00001974"/>
    </source>
</evidence>
<comment type="similarity">
    <text evidence="2 6">Belongs to the GMC oxidoreductase family.</text>
</comment>
<evidence type="ECO:0000256" key="5">
    <source>
        <dbReference type="PIRSR" id="PIRSR000137-2"/>
    </source>
</evidence>
<gene>
    <name evidence="9" type="primary">betA</name>
    <name evidence="9" type="ORF">GCM10011617_27330</name>
</gene>
<comment type="caution">
    <text evidence="9">The sequence shown here is derived from an EMBL/GenBank/DDBJ whole genome shotgun (WGS) entry which is preliminary data.</text>
</comment>
<evidence type="ECO:0000313" key="9">
    <source>
        <dbReference type="EMBL" id="GHA04891.1"/>
    </source>
</evidence>